<feature type="compositionally biased region" description="Basic and acidic residues" evidence="1">
    <location>
        <begin position="24"/>
        <end position="38"/>
    </location>
</feature>
<evidence type="ECO:0000313" key="3">
    <source>
        <dbReference type="Proteomes" id="UP000485058"/>
    </source>
</evidence>
<feature type="region of interest" description="Disordered" evidence="1">
    <location>
        <begin position="1"/>
        <end position="38"/>
    </location>
</feature>
<keyword evidence="3" id="KW-1185">Reference proteome</keyword>
<reference evidence="2 3" key="1">
    <citation type="submission" date="2020-02" db="EMBL/GenBank/DDBJ databases">
        <title>Draft genome sequence of Haematococcus lacustris strain NIES-144.</title>
        <authorList>
            <person name="Morimoto D."/>
            <person name="Nakagawa S."/>
            <person name="Yoshida T."/>
            <person name="Sawayama S."/>
        </authorList>
    </citation>
    <scope>NUCLEOTIDE SEQUENCE [LARGE SCALE GENOMIC DNA]</scope>
    <source>
        <strain evidence="2 3">NIES-144</strain>
    </source>
</reference>
<gene>
    <name evidence="2" type="ORF">HaLaN_33203</name>
</gene>
<dbReference type="EMBL" id="BLLF01009640">
    <property type="protein sequence ID" value="GFH33782.1"/>
    <property type="molecule type" value="Genomic_DNA"/>
</dbReference>
<feature type="region of interest" description="Disordered" evidence="1">
    <location>
        <begin position="91"/>
        <end position="111"/>
    </location>
</feature>
<dbReference type="AlphaFoldDB" id="A0A6A0ALZ0"/>
<feature type="non-terminal residue" evidence="2">
    <location>
        <position position="158"/>
    </location>
</feature>
<name>A0A6A0ALZ0_HAELA</name>
<feature type="compositionally biased region" description="Basic residues" evidence="1">
    <location>
        <begin position="7"/>
        <end position="20"/>
    </location>
</feature>
<dbReference type="Proteomes" id="UP000485058">
    <property type="component" value="Unassembled WGS sequence"/>
</dbReference>
<sequence>MATSGHVSRKKQRLRPRHQACKQGGEKPHSMPDTREGHASGRLESALVMLMLTVWPPSCRASHVPVVVLADPQLAVHRLQYSDEASNVCHRTTPPHPLPTAPAAPVDAAPAAAPATDAPVAAAPVAAAPPTAAPVAPAPAAAAPAAAATAAAACAAAA</sequence>
<organism evidence="2 3">
    <name type="scientific">Haematococcus lacustris</name>
    <name type="common">Green alga</name>
    <name type="synonym">Haematococcus pluvialis</name>
    <dbReference type="NCBI Taxonomy" id="44745"/>
    <lineage>
        <taxon>Eukaryota</taxon>
        <taxon>Viridiplantae</taxon>
        <taxon>Chlorophyta</taxon>
        <taxon>core chlorophytes</taxon>
        <taxon>Chlorophyceae</taxon>
        <taxon>CS clade</taxon>
        <taxon>Chlamydomonadales</taxon>
        <taxon>Haematococcaceae</taxon>
        <taxon>Haematococcus</taxon>
    </lineage>
</organism>
<feature type="non-terminal residue" evidence="2">
    <location>
        <position position="1"/>
    </location>
</feature>
<evidence type="ECO:0000256" key="1">
    <source>
        <dbReference type="SAM" id="MobiDB-lite"/>
    </source>
</evidence>
<evidence type="ECO:0000313" key="2">
    <source>
        <dbReference type="EMBL" id="GFH33782.1"/>
    </source>
</evidence>
<proteinExistence type="predicted"/>
<comment type="caution">
    <text evidence="2">The sequence shown here is derived from an EMBL/GenBank/DDBJ whole genome shotgun (WGS) entry which is preliminary data.</text>
</comment>
<accession>A0A6A0ALZ0</accession>
<protein>
    <submittedName>
        <fullName evidence="2">Uncharacterized protein</fullName>
    </submittedName>
</protein>